<reference evidence="2" key="1">
    <citation type="submission" date="2015-01" db="EMBL/GenBank/DDBJ databases">
        <authorList>
            <person name="Manzoor Shahid"/>
            <person name="Zubair Saima"/>
        </authorList>
    </citation>
    <scope>NUCLEOTIDE SEQUENCE [LARGE SCALE GENOMIC DNA]</scope>
    <source>
        <strain evidence="2">Sp3</strain>
    </source>
</reference>
<evidence type="ECO:0000313" key="1">
    <source>
        <dbReference type="EMBL" id="CEO88179.1"/>
    </source>
</evidence>
<organism evidence="1 2">
    <name type="scientific">Syntrophaceticus schinkii</name>
    <dbReference type="NCBI Taxonomy" id="499207"/>
    <lineage>
        <taxon>Bacteria</taxon>
        <taxon>Bacillati</taxon>
        <taxon>Bacillota</taxon>
        <taxon>Clostridia</taxon>
        <taxon>Thermoanaerobacterales</taxon>
        <taxon>Thermoanaerobacterales Family III. Incertae Sedis</taxon>
        <taxon>Syntrophaceticus</taxon>
    </lineage>
</organism>
<dbReference type="Proteomes" id="UP000046155">
    <property type="component" value="Unassembled WGS sequence"/>
</dbReference>
<keyword evidence="2" id="KW-1185">Reference proteome</keyword>
<name>A0A0B7MCB4_9FIRM</name>
<accession>A0A0B7MCB4</accession>
<sequence>MILLSRLKMWNLTKLEDYGFSKYLSLGKIFEENLNIIRKNETEQGLLNDLLNRVQSVNEDDSKAINLLWKELWIDILKEAPPSQYKQ</sequence>
<dbReference type="AlphaFoldDB" id="A0A0B7MCB4"/>
<evidence type="ECO:0000313" key="2">
    <source>
        <dbReference type="Proteomes" id="UP000046155"/>
    </source>
</evidence>
<proteinExistence type="predicted"/>
<dbReference type="RefSeq" id="WP_044664394.1">
    <property type="nucleotide sequence ID" value="NZ_CDRZ01000061.1"/>
</dbReference>
<gene>
    <name evidence="1" type="ORF">SSCH_1530006</name>
</gene>
<dbReference type="EMBL" id="CDRZ01000061">
    <property type="protein sequence ID" value="CEO88179.1"/>
    <property type="molecule type" value="Genomic_DNA"/>
</dbReference>
<protein>
    <submittedName>
        <fullName evidence="1">Uncharacterized protein</fullName>
    </submittedName>
</protein>